<dbReference type="GO" id="GO:0005524">
    <property type="term" value="F:ATP binding"/>
    <property type="evidence" value="ECO:0007669"/>
    <property type="project" value="UniProtKB-KW"/>
</dbReference>
<feature type="transmembrane region" description="Helical" evidence="7">
    <location>
        <begin position="388"/>
        <end position="413"/>
    </location>
</feature>
<dbReference type="InterPro" id="IPR011009">
    <property type="entry name" value="Kinase-like_dom_sf"/>
</dbReference>
<dbReference type="GO" id="GO:0004674">
    <property type="term" value="F:protein serine/threonine kinase activity"/>
    <property type="evidence" value="ECO:0007669"/>
    <property type="project" value="UniProtKB-EC"/>
</dbReference>
<dbReference type="PROSITE" id="PS00108">
    <property type="entry name" value="PROTEIN_KINASE_ST"/>
    <property type="match status" value="1"/>
</dbReference>
<dbReference type="PROSITE" id="PS50011">
    <property type="entry name" value="PROTEIN_KINASE_DOM"/>
    <property type="match status" value="1"/>
</dbReference>
<name>A0AB39L582_9MICC</name>
<keyword evidence="4 9" id="KW-0418">Kinase</keyword>
<dbReference type="Pfam" id="PF00069">
    <property type="entry name" value="Pkinase"/>
    <property type="match status" value="1"/>
</dbReference>
<dbReference type="InterPro" id="IPR000719">
    <property type="entry name" value="Prot_kinase_dom"/>
</dbReference>
<reference evidence="9" key="1">
    <citation type="submission" date="2024-07" db="EMBL/GenBank/DDBJ databases">
        <authorList>
            <person name="fu j."/>
        </authorList>
    </citation>
    <scope>NUCLEOTIDE SEQUENCE</scope>
    <source>
        <strain evidence="9">P10A9</strain>
    </source>
</reference>
<dbReference type="EMBL" id="CP163302">
    <property type="protein sequence ID" value="XDP45494.1"/>
    <property type="molecule type" value="Genomic_DNA"/>
</dbReference>
<proteinExistence type="predicted"/>
<dbReference type="RefSeq" id="WP_369046012.1">
    <property type="nucleotide sequence ID" value="NZ_CP163302.1"/>
</dbReference>
<evidence type="ECO:0000256" key="6">
    <source>
        <dbReference type="SAM" id="MobiDB-lite"/>
    </source>
</evidence>
<dbReference type="PANTHER" id="PTHR43671:SF13">
    <property type="entry name" value="SERINE_THREONINE-PROTEIN KINASE NEK2"/>
    <property type="match status" value="1"/>
</dbReference>
<dbReference type="SMART" id="SM00220">
    <property type="entry name" value="S_TKc"/>
    <property type="match status" value="1"/>
</dbReference>
<dbReference type="SUPFAM" id="SSF56112">
    <property type="entry name" value="Protein kinase-like (PK-like)"/>
    <property type="match status" value="1"/>
</dbReference>
<dbReference type="KEGG" id="spue:AB5L97_00245"/>
<evidence type="ECO:0000256" key="3">
    <source>
        <dbReference type="ARBA" id="ARBA00022741"/>
    </source>
</evidence>
<evidence type="ECO:0000313" key="9">
    <source>
        <dbReference type="EMBL" id="XDP45494.1"/>
    </source>
</evidence>
<evidence type="ECO:0000256" key="5">
    <source>
        <dbReference type="ARBA" id="ARBA00022840"/>
    </source>
</evidence>
<keyword evidence="5" id="KW-0067">ATP-binding</keyword>
<dbReference type="EC" id="2.7.11.1" evidence="1"/>
<dbReference type="CDD" id="cd14014">
    <property type="entry name" value="STKc_PknB_like"/>
    <property type="match status" value="1"/>
</dbReference>
<keyword evidence="7" id="KW-0472">Membrane</keyword>
<feature type="compositionally biased region" description="Low complexity" evidence="6">
    <location>
        <begin position="363"/>
        <end position="379"/>
    </location>
</feature>
<evidence type="ECO:0000256" key="4">
    <source>
        <dbReference type="ARBA" id="ARBA00022777"/>
    </source>
</evidence>
<evidence type="ECO:0000256" key="1">
    <source>
        <dbReference type="ARBA" id="ARBA00012513"/>
    </source>
</evidence>
<dbReference type="InterPro" id="IPR050660">
    <property type="entry name" value="NEK_Ser/Thr_kinase"/>
</dbReference>
<dbReference type="AlphaFoldDB" id="A0AB39L582"/>
<accession>A0AB39L582</accession>
<sequence length="446" mass="47231">MAESDIGLDPTFVGGRYRLLEVAGSGAMATVHRAHDEVLGRDVAVKTFRTHAPDPRHEERRRGEMQVLARLNHPSLVRLYDAGTDAQDDGTTQVAYLVMEFVDGTDLRQRLASGALTSDDARLLALDLAGALAYVHALGIVHRDIKPANILVPHADPNHRRRPVKLTDFGIARLTDASRLTLTNTTIGTANYLSPEQARGEKVGPASDIYSLGLVLLESLTGSMEFTGGAVEAAVARLLRDPRIPTHLGGPWASLLPRMTARDAADRPDATEIVRVLRGEAPADGGAPTRAIESPDPADGALTQALAPAVFEGAGTQVMPSASAAVHTAQMSRLGAEQDGQQTRAWRAATLVPELPQDPPAVPSHAPSSARPRGGSAARASRRPRRGLFWAAVTVGILAALLVIVPLVLRAVLPAQPANLPPLPASPAVSGQLGTHLDQLERSLRP</sequence>
<keyword evidence="7" id="KW-0812">Transmembrane</keyword>
<keyword evidence="3" id="KW-0547">Nucleotide-binding</keyword>
<dbReference type="PANTHER" id="PTHR43671">
    <property type="entry name" value="SERINE/THREONINE-PROTEIN KINASE NEK"/>
    <property type="match status" value="1"/>
</dbReference>
<organism evidence="9">
    <name type="scientific">Sinomonas puerhi</name>
    <dbReference type="NCBI Taxonomy" id="3238584"/>
    <lineage>
        <taxon>Bacteria</taxon>
        <taxon>Bacillati</taxon>
        <taxon>Actinomycetota</taxon>
        <taxon>Actinomycetes</taxon>
        <taxon>Micrococcales</taxon>
        <taxon>Micrococcaceae</taxon>
        <taxon>Sinomonas</taxon>
    </lineage>
</organism>
<evidence type="ECO:0000259" key="8">
    <source>
        <dbReference type="PROSITE" id="PS50011"/>
    </source>
</evidence>
<feature type="domain" description="Protein kinase" evidence="8">
    <location>
        <begin position="17"/>
        <end position="284"/>
    </location>
</feature>
<dbReference type="InterPro" id="IPR008271">
    <property type="entry name" value="Ser/Thr_kinase_AS"/>
</dbReference>
<dbReference type="Gene3D" id="3.30.200.20">
    <property type="entry name" value="Phosphorylase Kinase, domain 1"/>
    <property type="match status" value="1"/>
</dbReference>
<feature type="region of interest" description="Disordered" evidence="6">
    <location>
        <begin position="354"/>
        <end position="381"/>
    </location>
</feature>
<dbReference type="Gene3D" id="1.10.510.10">
    <property type="entry name" value="Transferase(Phosphotransferase) domain 1"/>
    <property type="match status" value="1"/>
</dbReference>
<evidence type="ECO:0000256" key="7">
    <source>
        <dbReference type="SAM" id="Phobius"/>
    </source>
</evidence>
<keyword evidence="7" id="KW-1133">Transmembrane helix</keyword>
<gene>
    <name evidence="9" type="ORF">AB5L97_00245</name>
</gene>
<protein>
    <recommendedName>
        <fullName evidence="1">non-specific serine/threonine protein kinase</fullName>
        <ecNumber evidence="1">2.7.11.1</ecNumber>
    </recommendedName>
</protein>
<keyword evidence="2 9" id="KW-0808">Transferase</keyword>
<evidence type="ECO:0000256" key="2">
    <source>
        <dbReference type="ARBA" id="ARBA00022679"/>
    </source>
</evidence>